<accession>W6MBK0</accession>
<feature type="region of interest" description="Disordered" evidence="1">
    <location>
        <begin position="210"/>
        <end position="264"/>
    </location>
</feature>
<gene>
    <name evidence="3" type="ORF">BN873_950032</name>
</gene>
<dbReference type="Pfam" id="PF00092">
    <property type="entry name" value="VWA"/>
    <property type="match status" value="1"/>
</dbReference>
<feature type="domain" description="VWFA" evidence="2">
    <location>
        <begin position="387"/>
        <end position="550"/>
    </location>
</feature>
<dbReference type="InterPro" id="IPR002035">
    <property type="entry name" value="VWF_A"/>
</dbReference>
<dbReference type="InterPro" id="IPR051928">
    <property type="entry name" value="NorD/CobT"/>
</dbReference>
<dbReference type="PROSITE" id="PS50234">
    <property type="entry name" value="VWFA"/>
    <property type="match status" value="1"/>
</dbReference>
<dbReference type="SUPFAM" id="SSF53300">
    <property type="entry name" value="vWA-like"/>
    <property type="match status" value="1"/>
</dbReference>
<evidence type="ECO:0000313" key="3">
    <source>
        <dbReference type="EMBL" id="CDI04349.1"/>
    </source>
</evidence>
<protein>
    <submittedName>
        <fullName evidence="3">von Willebrand factor type A</fullName>
    </submittedName>
</protein>
<dbReference type="PANTHER" id="PTHR41248">
    <property type="entry name" value="NORD PROTEIN"/>
    <property type="match status" value="1"/>
</dbReference>
<evidence type="ECO:0000313" key="4">
    <source>
        <dbReference type="Proteomes" id="UP000035760"/>
    </source>
</evidence>
<dbReference type="PANTHER" id="PTHR41248:SF1">
    <property type="entry name" value="NORD PROTEIN"/>
    <property type="match status" value="1"/>
</dbReference>
<dbReference type="InterPro" id="IPR036465">
    <property type="entry name" value="vWFA_dom_sf"/>
</dbReference>
<reference evidence="3" key="2">
    <citation type="submission" date="2014-03" db="EMBL/GenBank/DDBJ databases">
        <title>Candidatus Competibacter-lineage genomes retrieved from metagenomes reveal functional metabolic diversity.</title>
        <authorList>
            <person name="McIlroy S.J."/>
            <person name="Albertsen M."/>
            <person name="Andresen E.K."/>
            <person name="Saunders A.M."/>
            <person name="Kristiansen R."/>
            <person name="Stokholm-Bjerregaard M."/>
            <person name="Nielsen K.L."/>
            <person name="Nielsen P.H."/>
        </authorList>
    </citation>
    <scope>NUCLEOTIDE SEQUENCE</scope>
    <source>
        <strain evidence="3">Run_A_D11</strain>
    </source>
</reference>
<dbReference type="Gene3D" id="3.40.50.410">
    <property type="entry name" value="von Willebrand factor, type A domain"/>
    <property type="match status" value="1"/>
</dbReference>
<dbReference type="Proteomes" id="UP000035760">
    <property type="component" value="Unassembled WGS sequence"/>
</dbReference>
<evidence type="ECO:0000259" key="2">
    <source>
        <dbReference type="PROSITE" id="PS50234"/>
    </source>
</evidence>
<proteinExistence type="predicted"/>
<sequence>MKSSLVGALPLIAQMLGRKRGLRVVIEGQRAFTDFQTITIPALPPDDVLAGVYAHGFIDHESGHLRYTDPAILKPAGLLGLLLNLLEDIRIEQALGRAYPGSRQNLAALMTALEAQQSVVPAADAPPVQQLVMGLLALLRWRVLGQSALQSAAALLEARLMALLSEPLWRTVWTLAFAVRTAESTAEVLALAQAMVQALTDALAAPQHALPPGLGHEAPVSGPDAMPATDAGAGSDTTPSGNAESGPDAMPTVDASASPTADRISPDRAVLQALLETTENVSAADIGARVAALLEAKAAQTDGLGVTVAGVDPPRPPRPNPALCRAARVATRALSRRLATLLEAHTHGSTARSRRGRRLDHAHLDRLTVGDSRLFQQHVRGETVDTAVGLLLDRSGSMQTDLALASQAVLALALALDGIAGVRCQALAFPGQGDTVIPLKDWAERAQAVAGRFALSAHGGTPLAPALWRLAFEMIQRPAARRLVIVITDGEPDHCASVLDILTRCRASGIAVLGIGVGLTLEAVQRVFGPAHAIAIQQVEALAPRLFGLLEQHLFGARA</sequence>
<reference evidence="3" key="1">
    <citation type="submission" date="2013-07" db="EMBL/GenBank/DDBJ databases">
        <authorList>
            <person name="McIlroy S."/>
        </authorList>
    </citation>
    <scope>NUCLEOTIDE SEQUENCE [LARGE SCALE GENOMIC DNA]</scope>
    <source>
        <strain evidence="3">Run_A_D11</strain>
    </source>
</reference>
<organism evidence="3 4">
    <name type="scientific">Candidatus Competibacter denitrificans Run_A_D11</name>
    <dbReference type="NCBI Taxonomy" id="1400863"/>
    <lineage>
        <taxon>Bacteria</taxon>
        <taxon>Pseudomonadati</taxon>
        <taxon>Pseudomonadota</taxon>
        <taxon>Gammaproteobacteria</taxon>
        <taxon>Candidatus Competibacteraceae</taxon>
        <taxon>Candidatus Competibacter</taxon>
    </lineage>
</organism>
<dbReference type="STRING" id="1400863.BN873_950032"/>
<dbReference type="AlphaFoldDB" id="W6MBK0"/>
<evidence type="ECO:0000256" key="1">
    <source>
        <dbReference type="SAM" id="MobiDB-lite"/>
    </source>
</evidence>
<dbReference type="EMBL" id="CBTJ020000108">
    <property type="protein sequence ID" value="CDI04349.1"/>
    <property type="molecule type" value="Genomic_DNA"/>
</dbReference>
<dbReference type="SMART" id="SM00327">
    <property type="entry name" value="VWA"/>
    <property type="match status" value="1"/>
</dbReference>
<name>W6MBK0_9GAMM</name>
<dbReference type="OrthoDB" id="6064888at2"/>
<dbReference type="RefSeq" id="WP_048676519.1">
    <property type="nucleotide sequence ID" value="NZ_CBTJ020000108.1"/>
</dbReference>
<comment type="caution">
    <text evidence="3">The sequence shown here is derived from an EMBL/GenBank/DDBJ whole genome shotgun (WGS) entry which is preliminary data.</text>
</comment>
<keyword evidence="4" id="KW-1185">Reference proteome</keyword>